<keyword evidence="2" id="KW-0472">Membrane</keyword>
<dbReference type="InterPro" id="IPR057735">
    <property type="entry name" value="UBE2O-like_tSH3-B"/>
</dbReference>
<evidence type="ECO:0000259" key="3">
    <source>
        <dbReference type="Pfam" id="PF23046"/>
    </source>
</evidence>
<evidence type="ECO:0000256" key="1">
    <source>
        <dbReference type="SAM" id="MobiDB-lite"/>
    </source>
</evidence>
<evidence type="ECO:0000256" key="2">
    <source>
        <dbReference type="SAM" id="Phobius"/>
    </source>
</evidence>
<protein>
    <recommendedName>
        <fullName evidence="3">UBE2O-like tandem tSH3-B domain-containing protein</fullName>
    </recommendedName>
</protein>
<keyword evidence="2" id="KW-0812">Transmembrane</keyword>
<dbReference type="Proteomes" id="UP001352852">
    <property type="component" value="Unassembled WGS sequence"/>
</dbReference>
<dbReference type="EMBL" id="JAHUTJ010058105">
    <property type="protein sequence ID" value="MED6286925.1"/>
    <property type="molecule type" value="Genomic_DNA"/>
</dbReference>
<feature type="compositionally biased region" description="Polar residues" evidence="1">
    <location>
        <begin position="27"/>
        <end position="39"/>
    </location>
</feature>
<dbReference type="Pfam" id="PF23046">
    <property type="entry name" value="tSH3-B_UBE2O"/>
    <property type="match status" value="1"/>
</dbReference>
<comment type="caution">
    <text evidence="4">The sequence shown here is derived from an EMBL/GenBank/DDBJ whole genome shotgun (WGS) entry which is preliminary data.</text>
</comment>
<feature type="region of interest" description="Disordered" evidence="1">
    <location>
        <begin position="1"/>
        <end position="80"/>
    </location>
</feature>
<evidence type="ECO:0000313" key="5">
    <source>
        <dbReference type="Proteomes" id="UP001352852"/>
    </source>
</evidence>
<feature type="domain" description="UBE2O-like tandem tSH3-B" evidence="3">
    <location>
        <begin position="176"/>
        <end position="224"/>
    </location>
</feature>
<accession>A0ABU7EI96</accession>
<reference evidence="4 5" key="1">
    <citation type="submission" date="2021-06" db="EMBL/GenBank/DDBJ databases">
        <authorList>
            <person name="Palmer J.M."/>
        </authorList>
    </citation>
    <scope>NUCLEOTIDE SEQUENCE [LARGE SCALE GENOMIC DNA]</scope>
    <source>
        <strain evidence="4 5">CL_MEX2019</strain>
        <tissue evidence="4">Muscle</tissue>
    </source>
</reference>
<keyword evidence="2" id="KW-1133">Transmembrane helix</keyword>
<gene>
    <name evidence="4" type="ORF">CHARACLAT_011082</name>
</gene>
<sequence length="263" mass="28693">MEPCPHGETSSTEGRGGKKWREPIPPQNQISSRASTNKSPPMLHNHITSNTTTSGVLTPLPAPPGGAQGVPRPAERHSPSSVSWAIPWASSRWDVPGTPPEEGVQEASGIDARATSTGSSRCGGAAALLRAPPGWDNQCGIVTNIDIECAVKFVGTNCVLYPVNSKDLQHIWSFMYGDYIAYDFWLGKVYDLTNHIILKLSNGARCSMSVEDGAKLYDVCPHVSDSVCSWELFCRLRVYLLFIILSLSCYFTVKTMMHTDTCM</sequence>
<feature type="transmembrane region" description="Helical" evidence="2">
    <location>
        <begin position="236"/>
        <end position="253"/>
    </location>
</feature>
<feature type="compositionally biased region" description="Polar residues" evidence="1">
    <location>
        <begin position="46"/>
        <end position="56"/>
    </location>
</feature>
<proteinExistence type="predicted"/>
<evidence type="ECO:0000313" key="4">
    <source>
        <dbReference type="EMBL" id="MED6286925.1"/>
    </source>
</evidence>
<organism evidence="4 5">
    <name type="scientific">Characodon lateralis</name>
    <dbReference type="NCBI Taxonomy" id="208331"/>
    <lineage>
        <taxon>Eukaryota</taxon>
        <taxon>Metazoa</taxon>
        <taxon>Chordata</taxon>
        <taxon>Craniata</taxon>
        <taxon>Vertebrata</taxon>
        <taxon>Euteleostomi</taxon>
        <taxon>Actinopterygii</taxon>
        <taxon>Neopterygii</taxon>
        <taxon>Teleostei</taxon>
        <taxon>Neoteleostei</taxon>
        <taxon>Acanthomorphata</taxon>
        <taxon>Ovalentaria</taxon>
        <taxon>Atherinomorphae</taxon>
        <taxon>Cyprinodontiformes</taxon>
        <taxon>Goodeidae</taxon>
        <taxon>Characodon</taxon>
    </lineage>
</organism>
<name>A0ABU7EI96_9TELE</name>
<keyword evidence="5" id="KW-1185">Reference proteome</keyword>